<keyword evidence="1" id="KW-0812">Transmembrane</keyword>
<dbReference type="Proteomes" id="UP001154282">
    <property type="component" value="Unassembled WGS sequence"/>
</dbReference>
<keyword evidence="1" id="KW-1133">Transmembrane helix</keyword>
<dbReference type="Gene3D" id="3.40.30.10">
    <property type="entry name" value="Glutaredoxin"/>
    <property type="match status" value="2"/>
</dbReference>
<name>A0AAV0NCJ3_9ROSI</name>
<accession>A0AAV0NCJ3</accession>
<evidence type="ECO:0000313" key="2">
    <source>
        <dbReference type="EMBL" id="CAI0456292.1"/>
    </source>
</evidence>
<dbReference type="AlphaFoldDB" id="A0AAV0NCJ3"/>
<sequence>KFKIEILCALRNPAAAPLNTSLSLSSSPTYHRLRAFPISTVFSAPASLRSYPAKTLIRSTASLGRGSSMAESDNVPAAGAAAAAAVEVEAGAVVVTYEEPDEEKFGFSRPEMYKEKLAGTVDAYDRHVFLCYKNRESWMLQVEKTEFDTVPKLMAAAIRSRKSEITVKTKVTTCETRVEAGFEEGDVLIFPDMVKYKGLKESDVDGFVDDVLVNGKPWASGLAESLAGSHIFVCAHGSRDKRCGVCGPVLIDKLNEDIEARGLKDQVFVSGCSHIGGHKYAGNVIVYGSDSEGKVTGHWYGYVTPEDVPEILDQDIGKGELIERLFRGQLGAPVELENAVANQKVVSNGEAAHEAKKPSTNGEAASEVMTSTQVVNKDTAPISCCQGVNGISCCREVNTEPSEETKKETAEKKNCSVGSKVTDWIQSLDQSDILAGAAVVGAVATIAVAYSIYRRSGK</sequence>
<dbReference type="Pfam" id="PF06999">
    <property type="entry name" value="Suc_Fer-like"/>
    <property type="match status" value="1"/>
</dbReference>
<dbReference type="CDD" id="cd03062">
    <property type="entry name" value="TRX_Fd_Sucrase"/>
    <property type="match status" value="1"/>
</dbReference>
<dbReference type="EMBL" id="CAMGYJ010000008">
    <property type="protein sequence ID" value="CAI0456292.1"/>
    <property type="molecule type" value="Genomic_DNA"/>
</dbReference>
<evidence type="ECO:0000256" key="1">
    <source>
        <dbReference type="SAM" id="Phobius"/>
    </source>
</evidence>
<dbReference type="PANTHER" id="PTHR31902">
    <property type="entry name" value="ACTIN PATCHES DISTAL PROTEIN 1"/>
    <property type="match status" value="1"/>
</dbReference>
<comment type="caution">
    <text evidence="2">The sequence shown here is derived from an EMBL/GenBank/DDBJ whole genome shotgun (WGS) entry which is preliminary data.</text>
</comment>
<dbReference type="InterPro" id="IPR036249">
    <property type="entry name" value="Thioredoxin-like_sf"/>
</dbReference>
<organism evidence="2 3">
    <name type="scientific">Linum tenue</name>
    <dbReference type="NCBI Taxonomy" id="586396"/>
    <lineage>
        <taxon>Eukaryota</taxon>
        <taxon>Viridiplantae</taxon>
        <taxon>Streptophyta</taxon>
        <taxon>Embryophyta</taxon>
        <taxon>Tracheophyta</taxon>
        <taxon>Spermatophyta</taxon>
        <taxon>Magnoliopsida</taxon>
        <taxon>eudicotyledons</taxon>
        <taxon>Gunneridae</taxon>
        <taxon>Pentapetalae</taxon>
        <taxon>rosids</taxon>
        <taxon>fabids</taxon>
        <taxon>Malpighiales</taxon>
        <taxon>Linaceae</taxon>
        <taxon>Linum</taxon>
    </lineage>
</organism>
<dbReference type="InterPro" id="IPR009737">
    <property type="entry name" value="Aim32/Apd1-like"/>
</dbReference>
<evidence type="ECO:0008006" key="4">
    <source>
        <dbReference type="Google" id="ProtNLM"/>
    </source>
</evidence>
<dbReference type="FunFam" id="3.40.30.10:FF:000213">
    <property type="entry name" value="APD1p protein"/>
    <property type="match status" value="1"/>
</dbReference>
<gene>
    <name evidence="2" type="ORF">LITE_LOCUS32701</name>
</gene>
<evidence type="ECO:0000313" key="3">
    <source>
        <dbReference type="Proteomes" id="UP001154282"/>
    </source>
</evidence>
<keyword evidence="1" id="KW-0472">Membrane</keyword>
<proteinExistence type="predicted"/>
<reference evidence="2" key="1">
    <citation type="submission" date="2022-08" db="EMBL/GenBank/DDBJ databases">
        <authorList>
            <person name="Gutierrez-Valencia J."/>
        </authorList>
    </citation>
    <scope>NUCLEOTIDE SEQUENCE</scope>
</reference>
<dbReference type="PANTHER" id="PTHR31902:SF10">
    <property type="entry name" value="SUCRASE_FERREDOXIN-LIKE FAMILY PROTEIN"/>
    <property type="match status" value="1"/>
</dbReference>
<dbReference type="SUPFAM" id="SSF52833">
    <property type="entry name" value="Thioredoxin-like"/>
    <property type="match status" value="1"/>
</dbReference>
<keyword evidence="3" id="KW-1185">Reference proteome</keyword>
<feature type="transmembrane region" description="Helical" evidence="1">
    <location>
        <begin position="433"/>
        <end position="453"/>
    </location>
</feature>
<protein>
    <recommendedName>
        <fullName evidence="4">Altered inheritance of mitochondria protein 32</fullName>
    </recommendedName>
</protein>
<feature type="non-terminal residue" evidence="2">
    <location>
        <position position="1"/>
    </location>
</feature>